<comment type="caution">
    <text evidence="6">The sequence shown here is derived from an EMBL/GenBank/DDBJ whole genome shotgun (WGS) entry which is preliminary data.</text>
</comment>
<keyword evidence="2" id="KW-0539">Nucleus</keyword>
<dbReference type="Proteomes" id="UP001054837">
    <property type="component" value="Unassembled WGS sequence"/>
</dbReference>
<dbReference type="CDD" id="cd01763">
    <property type="entry name" value="Ubl_SUMO_like"/>
    <property type="match status" value="1"/>
</dbReference>
<gene>
    <name evidence="6" type="primary">X975_15309</name>
    <name evidence="6" type="ORF">CDAR_220211</name>
</gene>
<reference evidence="6 7" key="1">
    <citation type="submission" date="2021-06" db="EMBL/GenBank/DDBJ databases">
        <title>Caerostris darwini draft genome.</title>
        <authorList>
            <person name="Kono N."/>
            <person name="Arakawa K."/>
        </authorList>
    </citation>
    <scope>NUCLEOTIDE SEQUENCE [LARGE SCALE GENOMIC DNA]</scope>
</reference>
<evidence type="ECO:0000256" key="2">
    <source>
        <dbReference type="ARBA" id="ARBA00023242"/>
    </source>
</evidence>
<evidence type="ECO:0000313" key="7">
    <source>
        <dbReference type="Proteomes" id="UP001054837"/>
    </source>
</evidence>
<dbReference type="GO" id="GO:0045944">
    <property type="term" value="P:positive regulation of transcription by RNA polymerase II"/>
    <property type="evidence" value="ECO:0007669"/>
    <property type="project" value="TreeGrafter"/>
</dbReference>
<accession>A0AAV4VJX4</accession>
<dbReference type="GO" id="GO:0005634">
    <property type="term" value="C:nucleus"/>
    <property type="evidence" value="ECO:0007669"/>
    <property type="project" value="UniProtKB-SubCell"/>
</dbReference>
<dbReference type="AlphaFoldDB" id="A0AAV4VJX4"/>
<dbReference type="Pfam" id="PF11976">
    <property type="entry name" value="Rad60-SLD"/>
    <property type="match status" value="1"/>
</dbReference>
<keyword evidence="7" id="KW-1185">Reference proteome</keyword>
<name>A0AAV4VJX4_9ARAC</name>
<evidence type="ECO:0000259" key="5">
    <source>
        <dbReference type="Pfam" id="PF11976"/>
    </source>
</evidence>
<evidence type="ECO:0000313" key="6">
    <source>
        <dbReference type="EMBL" id="GIY69750.1"/>
    </source>
</evidence>
<feature type="compositionally biased region" description="Polar residues" evidence="4">
    <location>
        <begin position="1"/>
        <end position="11"/>
    </location>
</feature>
<feature type="coiled-coil region" evidence="3">
    <location>
        <begin position="54"/>
        <end position="91"/>
    </location>
</feature>
<dbReference type="SUPFAM" id="SSF54236">
    <property type="entry name" value="Ubiquitin-like"/>
    <property type="match status" value="2"/>
</dbReference>
<comment type="subcellular location">
    <subcellularLocation>
        <location evidence="1">Nucleus</location>
    </subcellularLocation>
</comment>
<feature type="domain" description="Rad60/SUMO-like" evidence="5">
    <location>
        <begin position="257"/>
        <end position="328"/>
    </location>
</feature>
<dbReference type="EMBL" id="BPLQ01013093">
    <property type="protein sequence ID" value="GIY69750.1"/>
    <property type="molecule type" value="Genomic_DNA"/>
</dbReference>
<organism evidence="6 7">
    <name type="scientific">Caerostris darwini</name>
    <dbReference type="NCBI Taxonomy" id="1538125"/>
    <lineage>
        <taxon>Eukaryota</taxon>
        <taxon>Metazoa</taxon>
        <taxon>Ecdysozoa</taxon>
        <taxon>Arthropoda</taxon>
        <taxon>Chelicerata</taxon>
        <taxon>Arachnida</taxon>
        <taxon>Araneae</taxon>
        <taxon>Araneomorphae</taxon>
        <taxon>Entelegynae</taxon>
        <taxon>Araneoidea</taxon>
        <taxon>Araneidae</taxon>
        <taxon>Caerostris</taxon>
    </lineage>
</organism>
<dbReference type="PANTHER" id="PTHR47187:SF1">
    <property type="entry name" value="NFATC2-INTERACTING PROTEIN"/>
    <property type="match status" value="1"/>
</dbReference>
<evidence type="ECO:0000256" key="1">
    <source>
        <dbReference type="ARBA" id="ARBA00004123"/>
    </source>
</evidence>
<feature type="compositionally biased region" description="Basic and acidic residues" evidence="4">
    <location>
        <begin position="14"/>
        <end position="30"/>
    </location>
</feature>
<dbReference type="PANTHER" id="PTHR47187">
    <property type="entry name" value="NFATC2-INTERACTING PROTEIN"/>
    <property type="match status" value="1"/>
</dbReference>
<keyword evidence="3" id="KW-0175">Coiled coil</keyword>
<dbReference type="InterPro" id="IPR022617">
    <property type="entry name" value="Rad60/SUMO-like_dom"/>
</dbReference>
<dbReference type="InterPro" id="IPR052324">
    <property type="entry name" value="NFATC2-Int_DNA_Repair"/>
</dbReference>
<dbReference type="Gene3D" id="3.10.20.90">
    <property type="entry name" value="Phosphatidylinositol 3-kinase Catalytic Subunit, Chain A, domain 1"/>
    <property type="match status" value="2"/>
</dbReference>
<sequence length="360" mass="42008">MEVTDKTNSVTVDNDVKKKNDDDVKKKNDDDLNIDIDDLLPEHRVFTFRAEQIFKKQQEEYEEIRKEIIKENEEKERNEFMKNISEQLKKKKPRGRKCKYTLRGRKNKSNAEDDLQFLPPAARKRLKKLEVEALKDQKRIETLNSHALANCTTSDENLDDIIILDMPTEKDITLKISYICDVSKIAVDKNEQFSKIYPKVADMYKLKANEILLYLRDEVIHLNDTPKSRNIKCWDIIECLPYKPLDKKNIETDSNIISIKMQSNDIKKRIEMHAHKLEKFQDIMERYATLCNLPLKDLVFKFDGEQIDESDTPDALDMESGSCIDITILSLKSAPSTVSTHSENVQQIPEHEMLQICVLD</sequence>
<proteinExistence type="predicted"/>
<dbReference type="InterPro" id="IPR029071">
    <property type="entry name" value="Ubiquitin-like_domsf"/>
</dbReference>
<evidence type="ECO:0000256" key="4">
    <source>
        <dbReference type="SAM" id="MobiDB-lite"/>
    </source>
</evidence>
<evidence type="ECO:0000256" key="3">
    <source>
        <dbReference type="SAM" id="Coils"/>
    </source>
</evidence>
<protein>
    <submittedName>
        <fullName evidence="6">NFATC2-interacting protein</fullName>
    </submittedName>
</protein>
<feature type="region of interest" description="Disordered" evidence="4">
    <location>
        <begin position="1"/>
        <end position="30"/>
    </location>
</feature>